<dbReference type="InterPro" id="IPR029044">
    <property type="entry name" value="Nucleotide-diphossugar_trans"/>
</dbReference>
<keyword evidence="8 14" id="KW-0808">Transferase</keyword>
<evidence type="ECO:0000256" key="1">
    <source>
        <dbReference type="ARBA" id="ARBA00000200"/>
    </source>
</evidence>
<feature type="site" description="Transition state stabilizer" evidence="14">
    <location>
        <position position="380"/>
    </location>
</feature>
<dbReference type="Gene3D" id="3.30.1330.50">
    <property type="entry name" value="2-C-methyl-D-erythritol 2,4-cyclodiphosphate synthase"/>
    <property type="match status" value="1"/>
</dbReference>
<dbReference type="FunFam" id="3.90.550.10:FF:000003">
    <property type="entry name" value="2-C-methyl-D-erythritol 4-phosphate cytidylyltransferase"/>
    <property type="match status" value="1"/>
</dbReference>
<dbReference type="HAMAP" id="MF_01520">
    <property type="entry name" value="IspDF"/>
    <property type="match status" value="1"/>
</dbReference>
<dbReference type="PROSITE" id="PS01295">
    <property type="entry name" value="ISPD"/>
    <property type="match status" value="1"/>
</dbReference>
<dbReference type="EC" id="2.7.7.60" evidence="14"/>
<dbReference type="KEGG" id="mee:DA075_06930"/>
<evidence type="ECO:0000313" key="17">
    <source>
        <dbReference type="Proteomes" id="UP000244755"/>
    </source>
</evidence>
<dbReference type="Pfam" id="PF01128">
    <property type="entry name" value="IspD"/>
    <property type="match status" value="1"/>
</dbReference>
<dbReference type="InterPro" id="IPR003526">
    <property type="entry name" value="MECDP_synthase"/>
</dbReference>
<dbReference type="PANTHER" id="PTHR43181">
    <property type="entry name" value="2-C-METHYL-D-ERYTHRITOL 2,4-CYCLODIPHOSPHATE SYNTHASE, CHLOROPLASTIC"/>
    <property type="match status" value="1"/>
</dbReference>
<dbReference type="NCBIfam" id="TIGR00151">
    <property type="entry name" value="ispF"/>
    <property type="match status" value="1"/>
</dbReference>
<dbReference type="GO" id="GO:0016114">
    <property type="term" value="P:terpenoid biosynthetic process"/>
    <property type="evidence" value="ECO:0007669"/>
    <property type="project" value="InterPro"/>
</dbReference>
<dbReference type="GO" id="GO:0008685">
    <property type="term" value="F:2-C-methyl-D-erythritol 2,4-cyclodiphosphate synthase activity"/>
    <property type="evidence" value="ECO:0007669"/>
    <property type="project" value="UniProtKB-UniRule"/>
</dbReference>
<organism evidence="16 17">
    <name type="scientific">Methylobacterium currus</name>
    <dbReference type="NCBI Taxonomy" id="2051553"/>
    <lineage>
        <taxon>Bacteria</taxon>
        <taxon>Pseudomonadati</taxon>
        <taxon>Pseudomonadota</taxon>
        <taxon>Alphaproteobacteria</taxon>
        <taxon>Hyphomicrobiales</taxon>
        <taxon>Methylobacteriaceae</taxon>
        <taxon>Methylobacterium</taxon>
    </lineage>
</organism>
<keyword evidence="11 14" id="KW-0414">Isoprene biosynthesis</keyword>
<sequence length="415" mass="43293">MAAVVVAAGRGIRVGGDTPKQYRRVGGQAVLTRTLAALAAHPGITRIQVVIAADAAAFYDECLGDLELGARAKLARPAEGGATRQASVRAGLEALAREGAPDLVLVHDAARPFVDGALIDRAIAAAESHGAAVPGVPVSDTIKVVEPDGRVRETPKREELRAVQTPQAFRFALLAEAHGRAAAQGHDGFTDDGALAEWAGLPVAVFPGDLRNRKITQAADLIEADRAFLPEPRSGRESGDDSAMTLLTRLGTGFDVHAFTEGDHVWLGGVRIPADRGVLAHSDGDVVLHALTDAILGALADGDIGVHFPPSDPRWRGASSDQFLADAVRRVTERGGVIDHLDITVLAEAPRIGAHREAIRSRIAEIAGVPLSAVSIKATTTEKLGFVGRAEGLAAQAAATIRLPAATVRLPEARP</sequence>
<comment type="function">
    <text evidence="14">Bifunctional enzyme that catalyzes the formation of 4-diphosphocytidyl-2-C-methyl-D-erythritol from CTP and 2-C-methyl-D-erythritol 4-phosphate (MEP) (IspD), and catalyzes the conversion of 4-diphosphocytidyl-2-C-methyl-D-erythritol 2-phosphate (CDP-ME2P) to 2-C-methyl-D-erythritol 2,4-cyclodiphosphate (ME-CPP) with a corresponding release of cytidine 5-monophosphate (CMP) (IspF).</text>
</comment>
<feature type="site" description="Positions MEP for the nucleophilic attack" evidence="14">
    <location>
        <position position="157"/>
    </location>
</feature>
<comment type="similarity">
    <text evidence="14">In the C-terminal section; belongs to the IspF family.</text>
</comment>
<dbReference type="PANTHER" id="PTHR43181:SF1">
    <property type="entry name" value="2-C-METHYL-D-ERYTHRITOL 2,4-CYCLODIPHOSPHATE SYNTHASE, CHLOROPLASTIC"/>
    <property type="match status" value="1"/>
</dbReference>
<evidence type="ECO:0000313" key="16">
    <source>
        <dbReference type="EMBL" id="AWB24741.1"/>
    </source>
</evidence>
<feature type="binding site" evidence="14">
    <location>
        <begin position="303"/>
        <end position="305"/>
    </location>
    <ligand>
        <name>4-CDP-2-C-methyl-D-erythritol 2-phosphate</name>
        <dbReference type="ChEBI" id="CHEBI:57919"/>
    </ligand>
</feature>
<keyword evidence="10 14" id="KW-0479">Metal-binding</keyword>
<comment type="caution">
    <text evidence="14">Lacks conserved residue(s) required for the propagation of feature annotation.</text>
</comment>
<dbReference type="SUPFAM" id="SSF53448">
    <property type="entry name" value="Nucleotide-diphospho-sugar transferases"/>
    <property type="match status" value="1"/>
</dbReference>
<name>A0A2R4WT67_9HYPH</name>
<keyword evidence="13 14" id="KW-0511">Multifunctional enzyme</keyword>
<dbReference type="SUPFAM" id="SSF69765">
    <property type="entry name" value="IpsF-like"/>
    <property type="match status" value="1"/>
</dbReference>
<comment type="catalytic activity">
    <reaction evidence="1 14">
        <text>4-CDP-2-C-methyl-D-erythritol 2-phosphate = 2-C-methyl-D-erythritol 2,4-cyclic diphosphate + CMP</text>
        <dbReference type="Rhea" id="RHEA:23864"/>
        <dbReference type="ChEBI" id="CHEBI:57919"/>
        <dbReference type="ChEBI" id="CHEBI:58483"/>
        <dbReference type="ChEBI" id="CHEBI:60377"/>
        <dbReference type="EC" id="4.6.1.12"/>
    </reaction>
</comment>
<feature type="binding site" evidence="14">
    <location>
        <position position="389"/>
    </location>
    <ligand>
        <name>4-CDP-2-C-methyl-D-erythritol 2-phosphate</name>
        <dbReference type="ChEBI" id="CHEBI:57919"/>
    </ligand>
</feature>
<dbReference type="Gene3D" id="3.90.550.10">
    <property type="entry name" value="Spore Coat Polysaccharide Biosynthesis Protein SpsA, Chain A"/>
    <property type="match status" value="1"/>
</dbReference>
<feature type="binding site" evidence="14">
    <location>
        <begin position="281"/>
        <end position="282"/>
    </location>
    <ligand>
        <name>4-CDP-2-C-methyl-D-erythritol 2-phosphate</name>
        <dbReference type="ChEBI" id="CHEBI:57919"/>
    </ligand>
</feature>
<evidence type="ECO:0000256" key="8">
    <source>
        <dbReference type="ARBA" id="ARBA00022679"/>
    </source>
</evidence>
<keyword evidence="9 14" id="KW-0548">Nucleotidyltransferase</keyword>
<dbReference type="EC" id="4.6.1.12" evidence="14"/>
<dbReference type="AlphaFoldDB" id="A0A2R4WT67"/>
<accession>A0A2R4WT67</accession>
<feature type="site" description="Transition state stabilizer" evidence="14">
    <location>
        <position position="20"/>
    </location>
</feature>
<protein>
    <recommendedName>
        <fullName evidence="14">Bifunctional enzyme IspD/IspF</fullName>
    </recommendedName>
    <domain>
        <recommendedName>
            <fullName evidence="14">2-C-methyl-D-erythritol 4-phosphate cytidylyltransferase</fullName>
            <ecNumber evidence="14">2.7.7.60</ecNumber>
        </recommendedName>
        <alternativeName>
            <fullName evidence="14">4-diphosphocytidyl-2C-methyl-D-erythritol synthase</fullName>
        </alternativeName>
        <alternativeName>
            <fullName evidence="14">MEP cytidylyltransferase</fullName>
            <shortName evidence="14">MCT</shortName>
        </alternativeName>
    </domain>
    <domain>
        <recommendedName>
            <fullName evidence="14">2-C-methyl-D-erythritol 2,4-cyclodiphosphate synthase</fullName>
            <shortName evidence="14">MECDP-synthase</shortName>
            <shortName evidence="14">MECPP-synthase</shortName>
            <shortName evidence="14">MECPS</shortName>
            <ecNumber evidence="14">4.6.1.12</ecNumber>
        </recommendedName>
    </domain>
</protein>
<feature type="site" description="Transition state stabilizer" evidence="14">
    <location>
        <position position="281"/>
    </location>
</feature>
<feature type="region of interest" description="2-C-methyl-D-erythritol 2,4-cyclodiphosphate synthase" evidence="14">
    <location>
        <begin position="249"/>
        <end position="415"/>
    </location>
</feature>
<comment type="pathway">
    <text evidence="5 14">Isoprenoid biosynthesis; isopentenyl diphosphate biosynthesis via DXP pathway; isopentenyl diphosphate from 1-deoxy-D-xylulose 5-phosphate: step 2/6.</text>
</comment>
<dbReference type="NCBIfam" id="NF006899">
    <property type="entry name" value="PRK09382.1"/>
    <property type="match status" value="1"/>
</dbReference>
<evidence type="ECO:0000256" key="4">
    <source>
        <dbReference type="ARBA" id="ARBA00004709"/>
    </source>
</evidence>
<reference evidence="16 17" key="1">
    <citation type="submission" date="2018-04" db="EMBL/GenBank/DDBJ databases">
        <title>Methylobacterium sp. PR1016A genome.</title>
        <authorList>
            <person name="Park W."/>
        </authorList>
    </citation>
    <scope>NUCLEOTIDE SEQUENCE [LARGE SCALE GENOMIC DNA]</scope>
    <source>
        <strain evidence="16 17">PR1016A</strain>
    </source>
</reference>
<feature type="binding site" evidence="14">
    <location>
        <begin position="255"/>
        <end position="257"/>
    </location>
    <ligand>
        <name>4-CDP-2-C-methyl-D-erythritol 2-phosphate</name>
        <dbReference type="ChEBI" id="CHEBI:57919"/>
    </ligand>
</feature>
<keyword evidence="12 14" id="KW-0456">Lyase</keyword>
<comment type="cofactor">
    <cofactor evidence="3 14">
        <name>a divalent metal cation</name>
        <dbReference type="ChEBI" id="CHEBI:60240"/>
    </cofactor>
</comment>
<dbReference type="OrthoDB" id="9804336at2"/>
<evidence type="ECO:0000256" key="10">
    <source>
        <dbReference type="ARBA" id="ARBA00022723"/>
    </source>
</evidence>
<dbReference type="InterPro" id="IPR001228">
    <property type="entry name" value="IspD"/>
</dbReference>
<dbReference type="CDD" id="cd02516">
    <property type="entry name" value="CDP-ME_synthetase"/>
    <property type="match status" value="1"/>
</dbReference>
<proteinExistence type="inferred from homology"/>
<evidence type="ECO:0000259" key="15">
    <source>
        <dbReference type="Pfam" id="PF02542"/>
    </source>
</evidence>
<evidence type="ECO:0000256" key="7">
    <source>
        <dbReference type="ARBA" id="ARBA00009789"/>
    </source>
</evidence>
<dbReference type="InterPro" id="IPR034683">
    <property type="entry name" value="IspD/TarI"/>
</dbReference>
<feature type="site" description="Transition state stabilizer" evidence="14">
    <location>
        <position position="13"/>
    </location>
</feature>
<evidence type="ECO:0000256" key="12">
    <source>
        <dbReference type="ARBA" id="ARBA00023239"/>
    </source>
</evidence>
<evidence type="ECO:0000256" key="9">
    <source>
        <dbReference type="ARBA" id="ARBA00022695"/>
    </source>
</evidence>
<dbReference type="GO" id="GO:0019288">
    <property type="term" value="P:isopentenyl diphosphate biosynthetic process, methylerythritol 4-phosphate pathway"/>
    <property type="evidence" value="ECO:0007669"/>
    <property type="project" value="UniProtKB-UniRule"/>
</dbReference>
<feature type="domain" description="2-C-methyl-D-erythritol 2,4-cyclodiphosphate synthase" evidence="15">
    <location>
        <begin position="249"/>
        <end position="401"/>
    </location>
</feature>
<comment type="similarity">
    <text evidence="6">Belongs to the IspF family.</text>
</comment>
<evidence type="ECO:0000256" key="3">
    <source>
        <dbReference type="ARBA" id="ARBA00001968"/>
    </source>
</evidence>
<dbReference type="InterPro" id="IPR026596">
    <property type="entry name" value="IspD/F"/>
</dbReference>
<feature type="site" description="Positions MEP for the nucleophilic attack" evidence="14">
    <location>
        <position position="214"/>
    </location>
</feature>
<feature type="binding site" evidence="14">
    <location>
        <begin position="379"/>
        <end position="382"/>
    </location>
    <ligand>
        <name>4-CDP-2-C-methyl-D-erythritol 2-phosphate</name>
        <dbReference type="ChEBI" id="CHEBI:57919"/>
    </ligand>
</feature>
<dbReference type="GO" id="GO:0050518">
    <property type="term" value="F:2-C-methyl-D-erythritol 4-phosphate cytidylyltransferase activity"/>
    <property type="evidence" value="ECO:0007669"/>
    <property type="project" value="UniProtKB-UniRule"/>
</dbReference>
<evidence type="ECO:0000256" key="2">
    <source>
        <dbReference type="ARBA" id="ARBA00001282"/>
    </source>
</evidence>
<dbReference type="InterPro" id="IPR020555">
    <property type="entry name" value="MECDP_synthase_CS"/>
</dbReference>
<evidence type="ECO:0000256" key="11">
    <source>
        <dbReference type="ARBA" id="ARBA00023229"/>
    </source>
</evidence>
<dbReference type="InterPro" id="IPR036571">
    <property type="entry name" value="MECDP_synthase_sf"/>
</dbReference>
<dbReference type="InterPro" id="IPR018294">
    <property type="entry name" value="ISPD_synthase_CS"/>
</dbReference>
<feature type="binding site" evidence="14">
    <location>
        <position position="386"/>
    </location>
    <ligand>
        <name>4-CDP-2-C-methyl-D-erythritol 2-phosphate</name>
        <dbReference type="ChEBI" id="CHEBI:57919"/>
    </ligand>
</feature>
<feature type="binding site" evidence="14">
    <location>
        <position position="255"/>
    </location>
    <ligand>
        <name>a divalent metal cation</name>
        <dbReference type="ChEBI" id="CHEBI:60240"/>
    </ligand>
</feature>
<dbReference type="NCBIfam" id="TIGR00453">
    <property type="entry name" value="ispD"/>
    <property type="match status" value="1"/>
</dbReference>
<feature type="binding site" evidence="14">
    <location>
        <position position="289"/>
    </location>
    <ligand>
        <name>a divalent metal cation</name>
        <dbReference type="ChEBI" id="CHEBI:60240"/>
    </ligand>
</feature>
<evidence type="ECO:0000256" key="14">
    <source>
        <dbReference type="HAMAP-Rule" id="MF_01520"/>
    </source>
</evidence>
<dbReference type="HAMAP" id="MF_00107">
    <property type="entry name" value="IspF"/>
    <property type="match status" value="1"/>
</dbReference>
<gene>
    <name evidence="14 16" type="primary">ispDF</name>
    <name evidence="16" type="ORF">DA075_06930</name>
</gene>
<keyword evidence="17" id="KW-1185">Reference proteome</keyword>
<feature type="region of interest" description="2-C-methyl-D-erythritol 4-phosphate cytidylyltransferase" evidence="14">
    <location>
        <begin position="1"/>
        <end position="248"/>
    </location>
</feature>
<evidence type="ECO:0000256" key="5">
    <source>
        <dbReference type="ARBA" id="ARBA00004787"/>
    </source>
</evidence>
<dbReference type="Pfam" id="PF02542">
    <property type="entry name" value="YgbB"/>
    <property type="match status" value="1"/>
</dbReference>
<dbReference type="GO" id="GO:0046872">
    <property type="term" value="F:metal ion binding"/>
    <property type="evidence" value="ECO:0007669"/>
    <property type="project" value="UniProtKB-KW"/>
</dbReference>
<dbReference type="Proteomes" id="UP000244755">
    <property type="component" value="Chromosome 1"/>
</dbReference>
<comment type="pathway">
    <text evidence="4 14">Isoprenoid biosynthesis; isopentenyl diphosphate biosynthesis via DXP pathway; isopentenyl diphosphate from 1-deoxy-D-xylulose 5-phosphate: step 4/6.</text>
</comment>
<dbReference type="PROSITE" id="PS01350">
    <property type="entry name" value="ISPF"/>
    <property type="match status" value="1"/>
</dbReference>
<evidence type="ECO:0000256" key="6">
    <source>
        <dbReference type="ARBA" id="ARBA00008480"/>
    </source>
</evidence>
<comment type="catalytic activity">
    <reaction evidence="2 14">
        <text>2-C-methyl-D-erythritol 4-phosphate + CTP + H(+) = 4-CDP-2-C-methyl-D-erythritol + diphosphate</text>
        <dbReference type="Rhea" id="RHEA:13429"/>
        <dbReference type="ChEBI" id="CHEBI:15378"/>
        <dbReference type="ChEBI" id="CHEBI:33019"/>
        <dbReference type="ChEBI" id="CHEBI:37563"/>
        <dbReference type="ChEBI" id="CHEBI:57823"/>
        <dbReference type="ChEBI" id="CHEBI:58262"/>
        <dbReference type="EC" id="2.7.7.60"/>
    </reaction>
</comment>
<feature type="binding site" evidence="14">
    <location>
        <position position="257"/>
    </location>
    <ligand>
        <name>a divalent metal cation</name>
        <dbReference type="ChEBI" id="CHEBI:60240"/>
    </ligand>
</feature>
<dbReference type="CDD" id="cd00554">
    <property type="entry name" value="MECDP_synthase"/>
    <property type="match status" value="1"/>
</dbReference>
<comment type="similarity">
    <text evidence="14">In the N-terminal section; belongs to the IspD/TarI cytidylyltransferase family. IspD subfamily.</text>
</comment>
<dbReference type="HAMAP" id="MF_00108">
    <property type="entry name" value="IspD"/>
    <property type="match status" value="1"/>
</dbReference>
<comment type="similarity">
    <text evidence="7">Belongs to the IspD/TarI cytidylyltransferase family. IspD subfamily.</text>
</comment>
<dbReference type="UniPathway" id="UPA00056">
    <property type="reaction ID" value="UER00093"/>
</dbReference>
<dbReference type="EMBL" id="CP028843">
    <property type="protein sequence ID" value="AWB24741.1"/>
    <property type="molecule type" value="Genomic_DNA"/>
</dbReference>
<evidence type="ECO:0000256" key="13">
    <source>
        <dbReference type="ARBA" id="ARBA00023268"/>
    </source>
</evidence>